<dbReference type="STRING" id="1042163.BRLA_c040780"/>
<dbReference type="KEGG" id="blr:BRLA_c040780"/>
<reference evidence="8 9" key="1">
    <citation type="journal article" date="2011" name="J. Bacteriol.">
        <title>Genome sequence of Brevibacillus laterosporus LMG 15441, a pathogen of invertebrates.</title>
        <authorList>
            <person name="Djukic M."/>
            <person name="Poehlein A."/>
            <person name="Thurmer A."/>
            <person name="Daniel R."/>
        </authorList>
    </citation>
    <scope>NUCLEOTIDE SEQUENCE [LARGE SCALE GENOMIC DNA]</scope>
    <source>
        <strain evidence="8 9">LMG 15441</strain>
    </source>
</reference>
<dbReference type="Proteomes" id="UP000005850">
    <property type="component" value="Chromosome"/>
</dbReference>
<dbReference type="Pfam" id="PF03994">
    <property type="entry name" value="DUF350"/>
    <property type="match status" value="1"/>
</dbReference>
<evidence type="ECO:0000256" key="2">
    <source>
        <dbReference type="ARBA" id="ARBA00005779"/>
    </source>
</evidence>
<dbReference type="eggNOG" id="COG3766">
    <property type="taxonomic scope" value="Bacteria"/>
</dbReference>
<comment type="similarity">
    <text evidence="2">Belongs to the UPF0719 family.</text>
</comment>
<comment type="subcellular location">
    <subcellularLocation>
        <location evidence="1">Cell membrane</location>
        <topology evidence="1">Multi-pass membrane protein</topology>
    </subcellularLocation>
</comment>
<dbReference type="PANTHER" id="PTHR40043">
    <property type="entry name" value="UPF0719 INNER MEMBRANE PROTEIN YJFL"/>
    <property type="match status" value="1"/>
</dbReference>
<evidence type="ECO:0000256" key="7">
    <source>
        <dbReference type="SAM" id="Phobius"/>
    </source>
</evidence>
<evidence type="ECO:0000256" key="4">
    <source>
        <dbReference type="ARBA" id="ARBA00022692"/>
    </source>
</evidence>
<dbReference type="AlphaFoldDB" id="A0A075RGJ5"/>
<evidence type="ECO:0000256" key="3">
    <source>
        <dbReference type="ARBA" id="ARBA00022475"/>
    </source>
</evidence>
<sequence>MLGDLNILRMIVWTASGALLLCLLMWIDTLFTKYKDMEEIKRGNVAVSTRFIMKLLAQGYILSQSLSLSNDLIQGLLVSVVSFVLLFVLEKIIQFSVYQIAGLDLNKGTQEGKVAHALFSGSLHVTGAFIITACLL</sequence>
<evidence type="ECO:0000313" key="8">
    <source>
        <dbReference type="EMBL" id="AIG28355.1"/>
    </source>
</evidence>
<evidence type="ECO:0000256" key="1">
    <source>
        <dbReference type="ARBA" id="ARBA00004651"/>
    </source>
</evidence>
<keyword evidence="4 7" id="KW-0812">Transmembrane</keyword>
<keyword evidence="9" id="KW-1185">Reference proteome</keyword>
<dbReference type="HOGENOM" id="CLU_1891992_0_0_9"/>
<feature type="transmembrane region" description="Helical" evidence="7">
    <location>
        <begin position="72"/>
        <end position="89"/>
    </location>
</feature>
<dbReference type="InterPro" id="IPR007140">
    <property type="entry name" value="DUF350"/>
</dbReference>
<keyword evidence="5 7" id="KW-1133">Transmembrane helix</keyword>
<keyword evidence="3" id="KW-1003">Cell membrane</keyword>
<accession>A0A075RGJ5</accession>
<dbReference type="RefSeq" id="WP_003334649.1">
    <property type="nucleotide sequence ID" value="NZ_CP007806.1"/>
</dbReference>
<dbReference type="EMBL" id="CP007806">
    <property type="protein sequence ID" value="AIG28355.1"/>
    <property type="molecule type" value="Genomic_DNA"/>
</dbReference>
<dbReference type="PANTHER" id="PTHR40043:SF1">
    <property type="entry name" value="UPF0719 INNER MEMBRANE PROTEIN YJFL"/>
    <property type="match status" value="1"/>
</dbReference>
<feature type="transmembrane region" description="Helical" evidence="7">
    <location>
        <begin position="7"/>
        <end position="27"/>
    </location>
</feature>
<dbReference type="GO" id="GO:0005886">
    <property type="term" value="C:plasma membrane"/>
    <property type="evidence" value="ECO:0007669"/>
    <property type="project" value="UniProtKB-SubCell"/>
</dbReference>
<protein>
    <submittedName>
        <fullName evidence="8">Putative membrane protein</fullName>
    </submittedName>
</protein>
<evidence type="ECO:0000256" key="5">
    <source>
        <dbReference type="ARBA" id="ARBA00022989"/>
    </source>
</evidence>
<keyword evidence="6 7" id="KW-0472">Membrane</keyword>
<organism evidence="8 9">
    <name type="scientific">Brevibacillus laterosporus LMG 15441</name>
    <dbReference type="NCBI Taxonomy" id="1042163"/>
    <lineage>
        <taxon>Bacteria</taxon>
        <taxon>Bacillati</taxon>
        <taxon>Bacillota</taxon>
        <taxon>Bacilli</taxon>
        <taxon>Bacillales</taxon>
        <taxon>Paenibacillaceae</taxon>
        <taxon>Brevibacillus</taxon>
    </lineage>
</organism>
<evidence type="ECO:0000313" key="9">
    <source>
        <dbReference type="Proteomes" id="UP000005850"/>
    </source>
</evidence>
<evidence type="ECO:0000256" key="6">
    <source>
        <dbReference type="ARBA" id="ARBA00023136"/>
    </source>
</evidence>
<name>A0A075RGJ5_BRELA</name>
<proteinExistence type="inferred from homology"/>
<gene>
    <name evidence="8" type="ORF">BRLA_c040780</name>
</gene>